<keyword evidence="12" id="KW-0012">Acyltransferase</keyword>
<dbReference type="PANTHER" id="PTHR24161:SF85">
    <property type="entry name" value="PALMITOYLTRANSFERASE HIP14"/>
    <property type="match status" value="1"/>
</dbReference>
<dbReference type="Pfam" id="PF12796">
    <property type="entry name" value="Ank_2"/>
    <property type="match status" value="2"/>
</dbReference>
<dbReference type="HOGENOM" id="CLU_012510_1_0_1"/>
<dbReference type="SUPFAM" id="SSF48403">
    <property type="entry name" value="Ankyrin repeat"/>
    <property type="match status" value="1"/>
</dbReference>
<dbReference type="OrthoDB" id="6781668at2759"/>
<dbReference type="PROSITE" id="PS50216">
    <property type="entry name" value="DHHC"/>
    <property type="match status" value="1"/>
</dbReference>
<dbReference type="eggNOG" id="KOG0509">
    <property type="taxonomic scope" value="Eukaryota"/>
</dbReference>
<dbReference type="GO" id="GO:0019706">
    <property type="term" value="F:protein-cysteine S-palmitoyltransferase activity"/>
    <property type="evidence" value="ECO:0007669"/>
    <property type="project" value="UniProtKB-EC"/>
</dbReference>
<keyword evidence="15" id="KW-1185">Reference proteome</keyword>
<accession>G4TDE7</accession>
<dbReference type="InterPro" id="IPR001594">
    <property type="entry name" value="Palmitoyltrfase_DHHC"/>
</dbReference>
<dbReference type="EMBL" id="CAFZ01000052">
    <property type="protein sequence ID" value="CCA69329.1"/>
    <property type="molecule type" value="Genomic_DNA"/>
</dbReference>
<evidence type="ECO:0000256" key="5">
    <source>
        <dbReference type="ARBA" id="ARBA00022989"/>
    </source>
</evidence>
<dbReference type="Gene3D" id="1.25.40.20">
    <property type="entry name" value="Ankyrin repeat-containing domain"/>
    <property type="match status" value="1"/>
</dbReference>
<evidence type="ECO:0000256" key="11">
    <source>
        <dbReference type="PROSITE-ProRule" id="PRU00023"/>
    </source>
</evidence>
<feature type="transmembrane region" description="Helical" evidence="12">
    <location>
        <begin position="477"/>
        <end position="501"/>
    </location>
</feature>
<keyword evidence="8" id="KW-0564">Palmitate</keyword>
<keyword evidence="12" id="KW-0808">Transferase</keyword>
<feature type="repeat" description="ANK" evidence="11">
    <location>
        <begin position="177"/>
        <end position="209"/>
    </location>
</feature>
<evidence type="ECO:0000256" key="3">
    <source>
        <dbReference type="ARBA" id="ARBA00022692"/>
    </source>
</evidence>
<feature type="domain" description="Palmitoyltransferase DHHC" evidence="13">
    <location>
        <begin position="430"/>
        <end position="586"/>
    </location>
</feature>
<comment type="catalytic activity">
    <reaction evidence="10 12">
        <text>L-cysteinyl-[protein] + hexadecanoyl-CoA = S-hexadecanoyl-L-cysteinyl-[protein] + CoA</text>
        <dbReference type="Rhea" id="RHEA:36683"/>
        <dbReference type="Rhea" id="RHEA-COMP:10131"/>
        <dbReference type="Rhea" id="RHEA-COMP:11032"/>
        <dbReference type="ChEBI" id="CHEBI:29950"/>
        <dbReference type="ChEBI" id="CHEBI:57287"/>
        <dbReference type="ChEBI" id="CHEBI:57379"/>
        <dbReference type="ChEBI" id="CHEBI:74151"/>
        <dbReference type="EC" id="2.3.1.225"/>
    </reaction>
</comment>
<dbReference type="FunCoup" id="G4TDE7">
    <property type="interactions" value="256"/>
</dbReference>
<dbReference type="GO" id="GO:0016020">
    <property type="term" value="C:membrane"/>
    <property type="evidence" value="ECO:0007669"/>
    <property type="project" value="UniProtKB-SubCell"/>
</dbReference>
<organism evidence="14 15">
    <name type="scientific">Serendipita indica (strain DSM 11827)</name>
    <name type="common">Root endophyte fungus</name>
    <name type="synonym">Piriformospora indica</name>
    <dbReference type="NCBI Taxonomy" id="1109443"/>
    <lineage>
        <taxon>Eukaryota</taxon>
        <taxon>Fungi</taxon>
        <taxon>Dikarya</taxon>
        <taxon>Basidiomycota</taxon>
        <taxon>Agaricomycotina</taxon>
        <taxon>Agaricomycetes</taxon>
        <taxon>Sebacinales</taxon>
        <taxon>Serendipitaceae</taxon>
        <taxon>Serendipita</taxon>
    </lineage>
</organism>
<evidence type="ECO:0000313" key="14">
    <source>
        <dbReference type="EMBL" id="CCA69329.1"/>
    </source>
</evidence>
<reference evidence="14 15" key="1">
    <citation type="journal article" date="2011" name="PLoS Pathog.">
        <title>Endophytic Life Strategies Decoded by Genome and Transcriptome Analyses of the Mutualistic Root Symbiont Piriformospora indica.</title>
        <authorList>
            <person name="Zuccaro A."/>
            <person name="Lahrmann U."/>
            <person name="Guldener U."/>
            <person name="Langen G."/>
            <person name="Pfiffi S."/>
            <person name="Biedenkopf D."/>
            <person name="Wong P."/>
            <person name="Samans B."/>
            <person name="Grimm C."/>
            <person name="Basiewicz M."/>
            <person name="Murat C."/>
            <person name="Martin F."/>
            <person name="Kogel K.H."/>
        </authorList>
    </citation>
    <scope>NUCLEOTIDE SEQUENCE [LARGE SCALE GENOMIC DNA]</scope>
    <source>
        <strain evidence="14 15">DSM 11827</strain>
    </source>
</reference>
<comment type="subcellular location">
    <subcellularLocation>
        <location evidence="1">Membrane</location>
        <topology evidence="1">Multi-pass membrane protein</topology>
    </subcellularLocation>
</comment>
<dbReference type="InterPro" id="IPR002110">
    <property type="entry name" value="Ankyrin_rpt"/>
</dbReference>
<keyword evidence="5 12" id="KW-1133">Transmembrane helix</keyword>
<evidence type="ECO:0000313" key="15">
    <source>
        <dbReference type="Proteomes" id="UP000007148"/>
    </source>
</evidence>
<proteinExistence type="inferred from homology"/>
<dbReference type="SMART" id="SM00248">
    <property type="entry name" value="ANK"/>
    <property type="match status" value="4"/>
</dbReference>
<feature type="transmembrane region" description="Helical" evidence="12">
    <location>
        <begin position="555"/>
        <end position="575"/>
    </location>
</feature>
<sequence length="754" mass="83098">MSTGLGNVTAKGAATTTVQTDAQAYAELVGNQRELGQTDTAQEPEDNIFTASQRGDLDTVKRLIESGEATANDRDAQNITPLHWAAINANLPICRYLLEQGAEVDVIGGELQATPLQWAARNGHLYVLHLLISYNADPTIKDSQGYDSLQLTTHSSSVMSLLYMLQQPVSVNSRDLQGHTPLMWAAYQGDAISVDILLKHSADPLLQDEKGMSALHWGVVKANKAVIKRLVEAAPSLLQMRDESGKTPRELSATLKSFAPFKKALEEGGWDETGLPLRRPVLSDRNTKLAVLLLPTFCLGAIFKTFEILPWWTALPLAGAEFFGMHHVISRVLLGAKASFSEGGITNSPYCAGIITGTMVWLGWTWFTRIVYNTPGYATANLVFIVLFILCAYNFFRAITLDAGYCPVPSNEEEKKMIIETLTSEGRLNGQTFCVSCMAQKPLRSKHCRHCDKCVARHDHHCPWVWNCVGVNNHRQFLVFVGTLVLGIAVFDYLAFAFFSLNTPASAYPPLSEALRTRVESTPGNGLPPAPVPSACILPDAFCAATSFDSFLTSLLFWINLQLPWTFLLLATQVWQVCRQMTTYEVSNLGRHGWMGGRGTSLQGQMGAMHSATAHAVGAGHAHAHHSGRMGFLMKLMGLDRFTQKKDREGLKKLGSGARNPFDVGCIGNCRDFWTIGREIGVDYERLYEVPLEGFEEAKRRRQQHLEEERFDDMGSGGRKGFMRRMSIGGWASMLGSGRGARDGYAPVRMDDAV</sequence>
<feature type="transmembrane region" description="Helical" evidence="12">
    <location>
        <begin position="309"/>
        <end position="329"/>
    </location>
</feature>
<feature type="repeat" description="ANK" evidence="11">
    <location>
        <begin position="111"/>
        <end position="143"/>
    </location>
</feature>
<evidence type="ECO:0000256" key="6">
    <source>
        <dbReference type="ARBA" id="ARBA00023043"/>
    </source>
</evidence>
<evidence type="ECO:0000256" key="2">
    <source>
        <dbReference type="ARBA" id="ARBA00010104"/>
    </source>
</evidence>
<evidence type="ECO:0000256" key="1">
    <source>
        <dbReference type="ARBA" id="ARBA00004141"/>
    </source>
</evidence>
<evidence type="ECO:0000256" key="9">
    <source>
        <dbReference type="ARBA" id="ARBA00023288"/>
    </source>
</evidence>
<keyword evidence="6 11" id="KW-0040">ANK repeat</keyword>
<keyword evidence="7 12" id="KW-0472">Membrane</keyword>
<dbReference type="PROSITE" id="PS50088">
    <property type="entry name" value="ANK_REPEAT"/>
    <property type="match status" value="3"/>
</dbReference>
<dbReference type="InterPro" id="IPR036770">
    <property type="entry name" value="Ankyrin_rpt-contain_sf"/>
</dbReference>
<dbReference type="OMA" id="FWVGFRY"/>
<dbReference type="Pfam" id="PF01529">
    <property type="entry name" value="DHHC"/>
    <property type="match status" value="1"/>
</dbReference>
<comment type="domain">
    <text evidence="12">The DHHC domain is required for palmitoyltransferase activity.</text>
</comment>
<dbReference type="AlphaFoldDB" id="G4TDE7"/>
<dbReference type="STRING" id="1109443.G4TDE7"/>
<evidence type="ECO:0000259" key="13">
    <source>
        <dbReference type="Pfam" id="PF01529"/>
    </source>
</evidence>
<protein>
    <recommendedName>
        <fullName evidence="12">Palmitoyltransferase</fullName>
        <ecNumber evidence="12">2.3.1.225</ecNumber>
    </recommendedName>
</protein>
<dbReference type="PROSITE" id="PS50297">
    <property type="entry name" value="ANK_REP_REGION"/>
    <property type="match status" value="3"/>
</dbReference>
<evidence type="ECO:0000256" key="7">
    <source>
        <dbReference type="ARBA" id="ARBA00023136"/>
    </source>
</evidence>
<dbReference type="EC" id="2.3.1.225" evidence="12"/>
<keyword evidence="4" id="KW-0677">Repeat</keyword>
<evidence type="ECO:0000256" key="8">
    <source>
        <dbReference type="ARBA" id="ARBA00023139"/>
    </source>
</evidence>
<dbReference type="PANTHER" id="PTHR24161">
    <property type="entry name" value="ANK_REP_REGION DOMAIN-CONTAINING PROTEIN-RELATED"/>
    <property type="match status" value="1"/>
</dbReference>
<evidence type="ECO:0000256" key="12">
    <source>
        <dbReference type="RuleBase" id="RU079119"/>
    </source>
</evidence>
<feature type="transmembrane region" description="Helical" evidence="12">
    <location>
        <begin position="350"/>
        <end position="372"/>
    </location>
</feature>
<name>G4TDE7_SERID</name>
<gene>
    <name evidence="14" type="ORF">PIIN_03228</name>
</gene>
<keyword evidence="9" id="KW-0449">Lipoprotein</keyword>
<evidence type="ECO:0000256" key="10">
    <source>
        <dbReference type="ARBA" id="ARBA00048048"/>
    </source>
</evidence>
<feature type="repeat" description="ANK" evidence="11">
    <location>
        <begin position="77"/>
        <end position="109"/>
    </location>
</feature>
<feature type="transmembrane region" description="Helical" evidence="12">
    <location>
        <begin position="378"/>
        <end position="396"/>
    </location>
</feature>
<evidence type="ECO:0000256" key="4">
    <source>
        <dbReference type="ARBA" id="ARBA00022737"/>
    </source>
</evidence>
<keyword evidence="3 12" id="KW-0812">Transmembrane</keyword>
<comment type="similarity">
    <text evidence="2">Belongs to the DHHC palmitoyltransferase family. AKR/ZDHHC17 subfamily.</text>
</comment>
<dbReference type="InParanoid" id="G4TDE7"/>
<dbReference type="Proteomes" id="UP000007148">
    <property type="component" value="Unassembled WGS sequence"/>
</dbReference>